<gene>
    <name evidence="2" type="ORF">GALL_114070</name>
</gene>
<evidence type="ECO:0008006" key="3">
    <source>
        <dbReference type="Google" id="ProtNLM"/>
    </source>
</evidence>
<reference evidence="2" key="1">
    <citation type="submission" date="2016-10" db="EMBL/GenBank/DDBJ databases">
        <title>Sequence of Gallionella enrichment culture.</title>
        <authorList>
            <person name="Poehlein A."/>
            <person name="Muehling M."/>
            <person name="Daniel R."/>
        </authorList>
    </citation>
    <scope>NUCLEOTIDE SEQUENCE</scope>
</reference>
<feature type="compositionally biased region" description="Polar residues" evidence="1">
    <location>
        <begin position="7"/>
        <end position="22"/>
    </location>
</feature>
<name>A0A1J5SDY3_9ZZZZ</name>
<accession>A0A1J5SDY3</accession>
<dbReference type="EMBL" id="MLJW01000043">
    <property type="protein sequence ID" value="OIR06490.1"/>
    <property type="molecule type" value="Genomic_DNA"/>
</dbReference>
<feature type="region of interest" description="Disordered" evidence="1">
    <location>
        <begin position="1"/>
        <end position="22"/>
    </location>
</feature>
<evidence type="ECO:0000256" key="1">
    <source>
        <dbReference type="SAM" id="MobiDB-lite"/>
    </source>
</evidence>
<proteinExistence type="predicted"/>
<dbReference type="Gene3D" id="1.50.10.100">
    <property type="entry name" value="Chondroitin AC/alginate lyase"/>
    <property type="match status" value="1"/>
</dbReference>
<sequence>MIASAMLPQSSLPTSQRPRSTRLSPPAVAHWVLVVLACIVFRPGTRADSPLPSFHRGEHPRLFFGPEDVPGIRSRLDSPFGHEVSRRLDTLRNADAPAWLRTQVAVGWALRYAWQGDQAAAARALDLCEASLATPETGPESGLPLCETHAAKVAGLAVCYDLAQAAWPRNRRDAIASALLTYALNPVLPADSAARSPAGGDFVLAQAASGLAALAIEGDPGVPRDAAAAALAVRGVVARYLASLGDHGWPREGFNQLRIPLSQGLGAFLVAWRRNHGEDLLAASPARHWPALYATLLIPPAAPGRVPDLPFFGLAPSIDGRVPGPRWMEGPLAGGDTSLLLVLADAGSRAALEWTYRRCFGPDGDGSLDIVKPSDAIFALEGSGAIDAPVQPETLLPHVWADSTQGIYVFRNHWTGADDAVAAISANARPARGLATFGDAGSFRLLALGGRWAVQRNRDVDDLDTTSPRRENVVAIPGTQGWMPGRVLRAAGLPDGSGSVSLNLDAVYTVASPSPRSPRLEPTQDIGIRALRAWTVDYSGECGAPVLMAVVDHITGAPARRWLMHTEERDIHLRPDGFDLVAANHATLSATVISPSTPRLGVEQGRWTSTISIVSDGDFFVIMTVEPPGVRQPVVSASGSGLNARVHVGGCTLYFDGQNVAIE</sequence>
<comment type="caution">
    <text evidence="2">The sequence shown here is derived from an EMBL/GenBank/DDBJ whole genome shotgun (WGS) entry which is preliminary data.</text>
</comment>
<evidence type="ECO:0000313" key="2">
    <source>
        <dbReference type="EMBL" id="OIR06490.1"/>
    </source>
</evidence>
<organism evidence="2">
    <name type="scientific">mine drainage metagenome</name>
    <dbReference type="NCBI Taxonomy" id="410659"/>
    <lineage>
        <taxon>unclassified sequences</taxon>
        <taxon>metagenomes</taxon>
        <taxon>ecological metagenomes</taxon>
    </lineage>
</organism>
<dbReference type="AlphaFoldDB" id="A0A1J5SDY3"/>
<dbReference type="InterPro" id="IPR008929">
    <property type="entry name" value="Chondroitin_lyas"/>
</dbReference>
<protein>
    <recommendedName>
        <fullName evidence="3">Heparinase II/III-like protein</fullName>
    </recommendedName>
</protein>